<proteinExistence type="predicted"/>
<evidence type="ECO:0000256" key="4">
    <source>
        <dbReference type="ARBA" id="ARBA00023014"/>
    </source>
</evidence>
<dbReference type="PANTHER" id="PTHR21496">
    <property type="entry name" value="FERREDOXIN-RELATED"/>
    <property type="match status" value="1"/>
</dbReference>
<dbReference type="EMBL" id="CAFAAQ010000078">
    <property type="protein sequence ID" value="CAB4808485.1"/>
    <property type="molecule type" value="Genomic_DNA"/>
</dbReference>
<keyword evidence="1" id="KW-0001">2Fe-2S</keyword>
<name>A0A6J7LLQ0_9ZZZZ</name>
<dbReference type="EMBL" id="CAFBOG010000009">
    <property type="protein sequence ID" value="CAB4969127.1"/>
    <property type="molecule type" value="Genomic_DNA"/>
</dbReference>
<dbReference type="Gene3D" id="2.102.10.10">
    <property type="entry name" value="Rieske [2Fe-2S] iron-sulphur domain"/>
    <property type="match status" value="1"/>
</dbReference>
<protein>
    <submittedName>
        <fullName evidence="7">Unannotated protein</fullName>
    </submittedName>
</protein>
<keyword evidence="4" id="KW-0411">Iron-sulfur</keyword>
<keyword evidence="2" id="KW-0479">Metal-binding</keyword>
<evidence type="ECO:0000313" key="6">
    <source>
        <dbReference type="EMBL" id="CAB4808485.1"/>
    </source>
</evidence>
<dbReference type="InterPro" id="IPR036922">
    <property type="entry name" value="Rieske_2Fe-2S_sf"/>
</dbReference>
<dbReference type="CDD" id="cd03528">
    <property type="entry name" value="Rieske_RO_ferredoxin"/>
    <property type="match status" value="1"/>
</dbReference>
<dbReference type="AlphaFoldDB" id="A0A6J7LLQ0"/>
<keyword evidence="3" id="KW-0408">Iron</keyword>
<dbReference type="PANTHER" id="PTHR21496:SF23">
    <property type="entry name" value="3-PHENYLPROPIONATE_CINNAMIC ACID DIOXYGENASE FERREDOXIN SUBUNIT"/>
    <property type="match status" value="1"/>
</dbReference>
<dbReference type="InterPro" id="IPR017941">
    <property type="entry name" value="Rieske_2Fe-2S"/>
</dbReference>
<evidence type="ECO:0000256" key="1">
    <source>
        <dbReference type="ARBA" id="ARBA00022714"/>
    </source>
</evidence>
<gene>
    <name evidence="6" type="ORF">UFOPK3046_00990</name>
    <name evidence="7" type="ORF">UFOPK3914_00194</name>
</gene>
<dbReference type="Pfam" id="PF00355">
    <property type="entry name" value="Rieske"/>
    <property type="match status" value="1"/>
</dbReference>
<sequence>MSSPAVRICSLADLTDGEALRFDVEGHRLCVVRLDSEVFAIGDRCSHADVSLSEGEVEDCAIECPKHGSAFDLRTGQPLSLPAVRAVPSYATAIVEGEVMVELS</sequence>
<dbReference type="SUPFAM" id="SSF50022">
    <property type="entry name" value="ISP domain"/>
    <property type="match status" value="1"/>
</dbReference>
<evidence type="ECO:0000313" key="7">
    <source>
        <dbReference type="EMBL" id="CAB4969127.1"/>
    </source>
</evidence>
<feature type="domain" description="Rieske" evidence="5">
    <location>
        <begin position="6"/>
        <end position="101"/>
    </location>
</feature>
<dbReference type="GO" id="GO:0051537">
    <property type="term" value="F:2 iron, 2 sulfur cluster binding"/>
    <property type="evidence" value="ECO:0007669"/>
    <property type="project" value="UniProtKB-KW"/>
</dbReference>
<evidence type="ECO:0000259" key="5">
    <source>
        <dbReference type="PROSITE" id="PS51296"/>
    </source>
</evidence>
<evidence type="ECO:0000256" key="3">
    <source>
        <dbReference type="ARBA" id="ARBA00023004"/>
    </source>
</evidence>
<evidence type="ECO:0000256" key="2">
    <source>
        <dbReference type="ARBA" id="ARBA00022723"/>
    </source>
</evidence>
<organism evidence="7">
    <name type="scientific">freshwater metagenome</name>
    <dbReference type="NCBI Taxonomy" id="449393"/>
    <lineage>
        <taxon>unclassified sequences</taxon>
        <taxon>metagenomes</taxon>
        <taxon>ecological metagenomes</taxon>
    </lineage>
</organism>
<accession>A0A6J7LLQ0</accession>
<dbReference type="PROSITE" id="PS51296">
    <property type="entry name" value="RIESKE"/>
    <property type="match status" value="1"/>
</dbReference>
<reference evidence="7" key="1">
    <citation type="submission" date="2020-05" db="EMBL/GenBank/DDBJ databases">
        <authorList>
            <person name="Chiriac C."/>
            <person name="Salcher M."/>
            <person name="Ghai R."/>
            <person name="Kavagutti S V."/>
        </authorList>
    </citation>
    <scope>NUCLEOTIDE SEQUENCE</scope>
</reference>
<dbReference type="GO" id="GO:0046872">
    <property type="term" value="F:metal ion binding"/>
    <property type="evidence" value="ECO:0007669"/>
    <property type="project" value="UniProtKB-KW"/>
</dbReference>